<comment type="caution">
    <text evidence="3">The sequence shown here is derived from an EMBL/GenBank/DDBJ whole genome shotgun (WGS) entry which is preliminary data.</text>
</comment>
<dbReference type="Pfam" id="PF04389">
    <property type="entry name" value="Peptidase_M28"/>
    <property type="match status" value="1"/>
</dbReference>
<evidence type="ECO:0000259" key="2">
    <source>
        <dbReference type="Pfam" id="PF04389"/>
    </source>
</evidence>
<accession>A0A520KXT4</accession>
<feature type="transmembrane region" description="Helical" evidence="1">
    <location>
        <begin position="207"/>
        <end position="226"/>
    </location>
</feature>
<keyword evidence="1" id="KW-0812">Transmembrane</keyword>
<dbReference type="Proteomes" id="UP000320766">
    <property type="component" value="Unassembled WGS sequence"/>
</dbReference>
<evidence type="ECO:0000313" key="4">
    <source>
        <dbReference type="Proteomes" id="UP000320766"/>
    </source>
</evidence>
<dbReference type="Gene3D" id="3.40.630.10">
    <property type="entry name" value="Zn peptidases"/>
    <property type="match status" value="1"/>
</dbReference>
<dbReference type="SUPFAM" id="SSF53187">
    <property type="entry name" value="Zn-dependent exopeptidases"/>
    <property type="match status" value="1"/>
</dbReference>
<evidence type="ECO:0000313" key="3">
    <source>
        <dbReference type="EMBL" id="RZN71184.1"/>
    </source>
</evidence>
<gene>
    <name evidence="3" type="ORF">EF807_02540</name>
</gene>
<dbReference type="InterPro" id="IPR007484">
    <property type="entry name" value="Peptidase_M28"/>
</dbReference>
<evidence type="ECO:0000256" key="1">
    <source>
        <dbReference type="SAM" id="Phobius"/>
    </source>
</evidence>
<dbReference type="EMBL" id="RXIL01000045">
    <property type="protein sequence ID" value="RZN71184.1"/>
    <property type="molecule type" value="Genomic_DNA"/>
</dbReference>
<organism evidence="3 4">
    <name type="scientific">Candidatus Methanolliviera hydrocarbonicum</name>
    <dbReference type="NCBI Taxonomy" id="2491085"/>
    <lineage>
        <taxon>Archaea</taxon>
        <taxon>Methanobacteriati</taxon>
        <taxon>Methanobacteriota</taxon>
        <taxon>Candidatus Methanoliparia</taxon>
        <taxon>Candidatus Methanoliparales</taxon>
        <taxon>Candidatus Methanollivieraceae</taxon>
        <taxon>Candidatus Methanolliviera</taxon>
    </lineage>
</organism>
<feature type="domain" description="Peptidase M28" evidence="2">
    <location>
        <begin position="231"/>
        <end position="408"/>
    </location>
</feature>
<protein>
    <submittedName>
        <fullName evidence="3">M28 family peptidase</fullName>
    </submittedName>
</protein>
<dbReference type="AlphaFoldDB" id="A0A520KXT4"/>
<name>A0A520KXT4_9EURY</name>
<keyword evidence="1" id="KW-1133">Transmembrane helix</keyword>
<keyword evidence="1" id="KW-0472">Membrane</keyword>
<sequence>MVLNSGYKEFMFGFIKKVVDTVGPRESGGAEEKRAGLMLEEELKKYCDSTAKEDATYHPRAFVGFIPYAMIAIYLSIVFFWVNPLISSILCAAALAVTLTEFGRYIEVVDLLFPKRVGTNVYGRIKPKEEIKQTVVFSGHLDSAYQFNVWAWFKGYWGVIITALAIVNALFVLVISLIRMVTMEGPFWSFNFGNYMSLIASGGVYRYLWYIMVAVGVVTLPMLFFLNRRSVPGAADNMSGIAISLGVAKYLDDEKKKGGFVPKKTEVLIMGVTGEEAGLRGMRRWLDRHEEEMKEHPYMLINIDTVFDFEAMGVIEKEVSIGAKHDPELVDMIYNIAAKDLGYKFKRTDLPFGATDAAEWSRRGHRATNMLAAPFDSGLPPNYHTFLDTYDKIDARSLEAMLDICITFLKKIDSQV</sequence>
<reference evidence="3 4" key="1">
    <citation type="journal article" date="2019" name="Nat. Microbiol.">
        <title>Wide diversity of methane and short-chain alkane metabolisms in uncultured archaea.</title>
        <authorList>
            <person name="Borrel G."/>
            <person name="Adam P.S."/>
            <person name="McKay L.J."/>
            <person name="Chen L.X."/>
            <person name="Sierra-Garcia I.N."/>
            <person name="Sieber C.M."/>
            <person name="Letourneur Q."/>
            <person name="Ghozlane A."/>
            <person name="Andersen G.L."/>
            <person name="Li W.J."/>
            <person name="Hallam S.J."/>
            <person name="Muyzer G."/>
            <person name="de Oliveira V.M."/>
            <person name="Inskeep W.P."/>
            <person name="Banfield J.F."/>
            <person name="Gribaldo S."/>
        </authorList>
    </citation>
    <scope>NUCLEOTIDE SEQUENCE [LARGE SCALE GENOMIC DNA]</scope>
    <source>
        <strain evidence="3">NM1b</strain>
    </source>
</reference>
<feature type="transmembrane region" description="Helical" evidence="1">
    <location>
        <begin position="61"/>
        <end position="81"/>
    </location>
</feature>
<proteinExistence type="predicted"/>
<feature type="transmembrane region" description="Helical" evidence="1">
    <location>
        <begin position="156"/>
        <end position="178"/>
    </location>
</feature>